<comment type="cofactor">
    <cofactor evidence="1 6">
        <name>Zn(2+)</name>
        <dbReference type="ChEBI" id="CHEBI:29105"/>
    </cofactor>
</comment>
<dbReference type="Pfam" id="PF08240">
    <property type="entry name" value="ADH_N"/>
    <property type="match status" value="1"/>
</dbReference>
<dbReference type="SMART" id="SM00829">
    <property type="entry name" value="PKS_ER"/>
    <property type="match status" value="1"/>
</dbReference>
<dbReference type="InterPro" id="IPR013154">
    <property type="entry name" value="ADH-like_N"/>
</dbReference>
<dbReference type="GO" id="GO:0008270">
    <property type="term" value="F:zinc ion binding"/>
    <property type="evidence" value="ECO:0007669"/>
    <property type="project" value="InterPro"/>
</dbReference>
<dbReference type="EMBL" id="DWWM01000021">
    <property type="protein sequence ID" value="HJC36151.1"/>
    <property type="molecule type" value="Genomic_DNA"/>
</dbReference>
<dbReference type="InterPro" id="IPR002328">
    <property type="entry name" value="ADH_Zn_CS"/>
</dbReference>
<dbReference type="Pfam" id="PF00107">
    <property type="entry name" value="ADH_zinc_N"/>
    <property type="match status" value="1"/>
</dbReference>
<comment type="similarity">
    <text evidence="2 6">Belongs to the zinc-containing alcohol dehydrogenase family.</text>
</comment>
<name>A0A9D2SVZ7_9FIRM</name>
<evidence type="ECO:0000256" key="4">
    <source>
        <dbReference type="ARBA" id="ARBA00022833"/>
    </source>
</evidence>
<dbReference type="GO" id="GO:0016491">
    <property type="term" value="F:oxidoreductase activity"/>
    <property type="evidence" value="ECO:0007669"/>
    <property type="project" value="UniProtKB-KW"/>
</dbReference>
<evidence type="ECO:0000256" key="5">
    <source>
        <dbReference type="ARBA" id="ARBA00023002"/>
    </source>
</evidence>
<keyword evidence="4 6" id="KW-0862">Zinc</keyword>
<evidence type="ECO:0000256" key="3">
    <source>
        <dbReference type="ARBA" id="ARBA00022723"/>
    </source>
</evidence>
<dbReference type="InterPro" id="IPR036291">
    <property type="entry name" value="NAD(P)-bd_dom_sf"/>
</dbReference>
<evidence type="ECO:0000313" key="9">
    <source>
        <dbReference type="Proteomes" id="UP000823896"/>
    </source>
</evidence>
<dbReference type="AlphaFoldDB" id="A0A9D2SVZ7"/>
<evidence type="ECO:0000256" key="6">
    <source>
        <dbReference type="RuleBase" id="RU361277"/>
    </source>
</evidence>
<dbReference type="Gene3D" id="3.40.50.720">
    <property type="entry name" value="NAD(P)-binding Rossmann-like Domain"/>
    <property type="match status" value="1"/>
</dbReference>
<dbReference type="PROSITE" id="PS00059">
    <property type="entry name" value="ADH_ZINC"/>
    <property type="match status" value="1"/>
</dbReference>
<keyword evidence="3 6" id="KW-0479">Metal-binding</keyword>
<dbReference type="CDD" id="cd05278">
    <property type="entry name" value="FDH_like"/>
    <property type="match status" value="1"/>
</dbReference>
<gene>
    <name evidence="8" type="ORF">H9702_03355</name>
</gene>
<reference evidence="8" key="1">
    <citation type="journal article" date="2021" name="PeerJ">
        <title>Extensive microbial diversity within the chicken gut microbiome revealed by metagenomics and culture.</title>
        <authorList>
            <person name="Gilroy R."/>
            <person name="Ravi A."/>
            <person name="Getino M."/>
            <person name="Pursley I."/>
            <person name="Horton D.L."/>
            <person name="Alikhan N.F."/>
            <person name="Baker D."/>
            <person name="Gharbi K."/>
            <person name="Hall N."/>
            <person name="Watson M."/>
            <person name="Adriaenssens E.M."/>
            <person name="Foster-Nyarko E."/>
            <person name="Jarju S."/>
            <person name="Secka A."/>
            <person name="Antonio M."/>
            <person name="Oren A."/>
            <person name="Chaudhuri R.R."/>
            <person name="La Ragione R."/>
            <person name="Hildebrand F."/>
            <person name="Pallen M.J."/>
        </authorList>
    </citation>
    <scope>NUCLEOTIDE SEQUENCE</scope>
    <source>
        <strain evidence="8">CHK187-11901</strain>
    </source>
</reference>
<comment type="caution">
    <text evidence="8">The sequence shown here is derived from an EMBL/GenBank/DDBJ whole genome shotgun (WGS) entry which is preliminary data.</text>
</comment>
<dbReference type="SUPFAM" id="SSF51735">
    <property type="entry name" value="NAD(P)-binding Rossmann-fold domains"/>
    <property type="match status" value="1"/>
</dbReference>
<keyword evidence="5" id="KW-0560">Oxidoreductase</keyword>
<dbReference type="PANTHER" id="PTHR42813">
    <property type="entry name" value="ZINC-TYPE ALCOHOL DEHYDROGENASE-LIKE"/>
    <property type="match status" value="1"/>
</dbReference>
<evidence type="ECO:0000259" key="7">
    <source>
        <dbReference type="SMART" id="SM00829"/>
    </source>
</evidence>
<proteinExistence type="inferred from homology"/>
<sequence length="349" mass="37743">MRQMKAAIWDGSAQVKLVHKDIPKLQAPHEAIVKVSMAAICTSDLHILHGSVPEASVGVTLGHELVGTIMETGSAVQGFVPGDRVSVNVETSCGHCFYCQRGLVNNCSDPLGGWSLGRRIDGGQAEFVRIPYAAQGLNHIPAGVSDEAALFTGDLLSTGYWAAQISQIEAGQRVAVIGAGPTGLCTLMCLRLIPHVKLIVIDIDEERLAFAEKLGLADILLDPSRCDAVAEVRRHTEGRGADRVLEIAGGRDTLQLAWQIARPNAIVSVIAMYEEDQLLPLPRMYGKNLTFKTGGVDGVWCDEILALIAQGRIDARPLITHRFALDDIAEAYRLFAQREDHVMKVAITI</sequence>
<evidence type="ECO:0000256" key="2">
    <source>
        <dbReference type="ARBA" id="ARBA00008072"/>
    </source>
</evidence>
<protein>
    <submittedName>
        <fullName evidence="8">Alcohol dehydrogenase</fullName>
    </submittedName>
</protein>
<reference evidence="8" key="2">
    <citation type="submission" date="2021-04" db="EMBL/GenBank/DDBJ databases">
        <authorList>
            <person name="Gilroy R."/>
        </authorList>
    </citation>
    <scope>NUCLEOTIDE SEQUENCE</scope>
    <source>
        <strain evidence="8">CHK187-11901</strain>
    </source>
</reference>
<dbReference type="Gene3D" id="3.90.180.10">
    <property type="entry name" value="Medium-chain alcohol dehydrogenases, catalytic domain"/>
    <property type="match status" value="1"/>
</dbReference>
<dbReference type="InterPro" id="IPR011032">
    <property type="entry name" value="GroES-like_sf"/>
</dbReference>
<organism evidence="8 9">
    <name type="scientific">Candidatus Merdibacter merdavium</name>
    <dbReference type="NCBI Taxonomy" id="2838692"/>
    <lineage>
        <taxon>Bacteria</taxon>
        <taxon>Bacillati</taxon>
        <taxon>Bacillota</taxon>
        <taxon>Erysipelotrichia</taxon>
        <taxon>Erysipelotrichales</taxon>
        <taxon>Erysipelotrichaceae</taxon>
        <taxon>Merdibacter</taxon>
    </lineage>
</organism>
<evidence type="ECO:0000256" key="1">
    <source>
        <dbReference type="ARBA" id="ARBA00001947"/>
    </source>
</evidence>
<evidence type="ECO:0000313" key="8">
    <source>
        <dbReference type="EMBL" id="HJC36151.1"/>
    </source>
</evidence>
<dbReference type="Proteomes" id="UP000823896">
    <property type="component" value="Unassembled WGS sequence"/>
</dbReference>
<feature type="domain" description="Enoyl reductase (ER)" evidence="7">
    <location>
        <begin position="11"/>
        <end position="347"/>
    </location>
</feature>
<dbReference type="InterPro" id="IPR020843">
    <property type="entry name" value="ER"/>
</dbReference>
<dbReference type="SUPFAM" id="SSF50129">
    <property type="entry name" value="GroES-like"/>
    <property type="match status" value="1"/>
</dbReference>
<dbReference type="InterPro" id="IPR013149">
    <property type="entry name" value="ADH-like_C"/>
</dbReference>
<dbReference type="PANTHER" id="PTHR42813:SF4">
    <property type="entry name" value="NADP-DEPENDENT ISOPROPANOL DEHYDROGENASE"/>
    <property type="match status" value="1"/>
</dbReference>
<accession>A0A9D2SVZ7</accession>